<dbReference type="EMBL" id="JACKZP010000304">
    <property type="protein sequence ID" value="MBC1305854.1"/>
    <property type="molecule type" value="Genomic_DNA"/>
</dbReference>
<proteinExistence type="predicted"/>
<evidence type="ECO:0000313" key="2">
    <source>
        <dbReference type="Proteomes" id="UP000570851"/>
    </source>
</evidence>
<evidence type="ECO:0000313" key="1">
    <source>
        <dbReference type="EMBL" id="MBC1305854.1"/>
    </source>
</evidence>
<protein>
    <submittedName>
        <fullName evidence="1">Uncharacterized protein</fullName>
    </submittedName>
</protein>
<keyword evidence="2" id="KW-1185">Reference proteome</keyword>
<name>A0ABR6SHJ7_ANAVA</name>
<accession>A0ABR6SHJ7</accession>
<sequence length="50" mass="5713">MIKKYFQPNNNWKFYDIVVDAAIALGATEQERCETMRLSRDSCSGVNGLE</sequence>
<dbReference type="GeneID" id="58727288"/>
<keyword evidence="1" id="KW-0614">Plasmid</keyword>
<organism evidence="1 2">
    <name type="scientific">Trichormus variabilis N2B</name>
    <dbReference type="NCBI Taxonomy" id="2681315"/>
    <lineage>
        <taxon>Bacteria</taxon>
        <taxon>Bacillati</taxon>
        <taxon>Cyanobacteriota</taxon>
        <taxon>Cyanophyceae</taxon>
        <taxon>Nostocales</taxon>
        <taxon>Nostocaceae</taxon>
        <taxon>Trichormus</taxon>
    </lineage>
</organism>
<comment type="caution">
    <text evidence="1">The sequence shown here is derived from an EMBL/GenBank/DDBJ whole genome shotgun (WGS) entry which is preliminary data.</text>
</comment>
<gene>
    <name evidence="1" type="ORF">GNE12_28665</name>
</gene>
<reference evidence="1 2" key="1">
    <citation type="submission" date="2019-11" db="EMBL/GenBank/DDBJ databases">
        <title>Comparison of genomes from free-living endosymbiotic cyanobacteria isolated from Azolla.</title>
        <authorList>
            <person name="Thiel T."/>
            <person name="Pratte B."/>
        </authorList>
    </citation>
    <scope>NUCLEOTIDE SEQUENCE [LARGE SCALE GENOMIC DNA]</scope>
    <source>
        <strain evidence="1 2">N2B</strain>
        <plasmid evidence="1">pN2B-C</plasmid>
    </source>
</reference>
<geneLocation type="plasmid" evidence="1">
    <name>pN2B-C</name>
</geneLocation>
<dbReference type="RefSeq" id="WP_153228379.1">
    <property type="nucleotide sequence ID" value="NZ_JACKZP010000304.1"/>
</dbReference>
<dbReference type="Proteomes" id="UP000570851">
    <property type="component" value="Unassembled WGS sequence"/>
</dbReference>